<dbReference type="STRING" id="1005928.SAMN04487859_1374"/>
<dbReference type="CDD" id="cd17249">
    <property type="entry name" value="RMtype1_S_EcoR124I-TRD2-CR2_like"/>
    <property type="match status" value="1"/>
</dbReference>
<dbReference type="PRINTS" id="PR00507">
    <property type="entry name" value="N12N6MTFRASE"/>
</dbReference>
<protein>
    <recommendedName>
        <fullName evidence="3">site-specific DNA-methyltransferase (adenine-specific)</fullName>
        <ecNumber evidence="3">2.1.1.72</ecNumber>
    </recommendedName>
</protein>
<evidence type="ECO:0000256" key="3">
    <source>
        <dbReference type="ARBA" id="ARBA00011900"/>
    </source>
</evidence>
<dbReference type="GO" id="GO:0032259">
    <property type="term" value="P:methylation"/>
    <property type="evidence" value="ECO:0007669"/>
    <property type="project" value="UniProtKB-KW"/>
</dbReference>
<evidence type="ECO:0000313" key="13">
    <source>
        <dbReference type="Proteomes" id="UP000198599"/>
    </source>
</evidence>
<keyword evidence="7" id="KW-0680">Restriction system</keyword>
<organism evidence="12 13">
    <name type="scientific">Roseovarius lutimaris</name>
    <dbReference type="NCBI Taxonomy" id="1005928"/>
    <lineage>
        <taxon>Bacteria</taxon>
        <taxon>Pseudomonadati</taxon>
        <taxon>Pseudomonadota</taxon>
        <taxon>Alphaproteobacteria</taxon>
        <taxon>Rhodobacterales</taxon>
        <taxon>Roseobacteraceae</taxon>
        <taxon>Roseovarius</taxon>
    </lineage>
</organism>
<dbReference type="EMBL" id="FOVP01000037">
    <property type="protein sequence ID" value="SFO38368.1"/>
    <property type="molecule type" value="Genomic_DNA"/>
</dbReference>
<dbReference type="InterPro" id="IPR044946">
    <property type="entry name" value="Restrct_endonuc_typeI_TRD_sf"/>
</dbReference>
<feature type="domain" description="Type I restriction modification DNA specificity" evidence="10">
    <location>
        <begin position="664"/>
        <end position="818"/>
    </location>
</feature>
<keyword evidence="4" id="KW-0489">Methyltransferase</keyword>
<dbReference type="GO" id="GO:0009007">
    <property type="term" value="F:site-specific DNA-methyltransferase (adenine-specific) activity"/>
    <property type="evidence" value="ECO:0007669"/>
    <property type="project" value="UniProtKB-EC"/>
</dbReference>
<dbReference type="InterPro" id="IPR029063">
    <property type="entry name" value="SAM-dependent_MTases_sf"/>
</dbReference>
<dbReference type="GO" id="GO:0003677">
    <property type="term" value="F:DNA binding"/>
    <property type="evidence" value="ECO:0007669"/>
    <property type="project" value="UniProtKB-KW"/>
</dbReference>
<evidence type="ECO:0000256" key="1">
    <source>
        <dbReference type="ARBA" id="ARBA00006594"/>
    </source>
</evidence>
<keyword evidence="5" id="KW-0808">Transferase</keyword>
<dbReference type="Pfam" id="PF01420">
    <property type="entry name" value="Methylase_S"/>
    <property type="match status" value="2"/>
</dbReference>
<dbReference type="GO" id="GO:0008170">
    <property type="term" value="F:N-methyltransferase activity"/>
    <property type="evidence" value="ECO:0007669"/>
    <property type="project" value="InterPro"/>
</dbReference>
<dbReference type="PANTHER" id="PTHR42933:SF3">
    <property type="entry name" value="TYPE I RESTRICTION ENZYME MJAVIII METHYLASE SUBUNIT"/>
    <property type="match status" value="1"/>
</dbReference>
<feature type="domain" description="Type I restriction modification DNA specificity" evidence="10">
    <location>
        <begin position="478"/>
        <end position="643"/>
    </location>
</feature>
<evidence type="ECO:0000256" key="6">
    <source>
        <dbReference type="ARBA" id="ARBA00022691"/>
    </source>
</evidence>
<evidence type="ECO:0000259" key="11">
    <source>
        <dbReference type="Pfam" id="PF02384"/>
    </source>
</evidence>
<dbReference type="Gene3D" id="1.20.1260.30">
    <property type="match status" value="1"/>
</dbReference>
<dbReference type="Proteomes" id="UP000198599">
    <property type="component" value="Unassembled WGS sequence"/>
</dbReference>
<proteinExistence type="inferred from homology"/>
<comment type="catalytic activity">
    <reaction evidence="9">
        <text>a 2'-deoxyadenosine in DNA + S-adenosyl-L-methionine = an N(6)-methyl-2'-deoxyadenosine in DNA + S-adenosyl-L-homocysteine + H(+)</text>
        <dbReference type="Rhea" id="RHEA:15197"/>
        <dbReference type="Rhea" id="RHEA-COMP:12418"/>
        <dbReference type="Rhea" id="RHEA-COMP:12419"/>
        <dbReference type="ChEBI" id="CHEBI:15378"/>
        <dbReference type="ChEBI" id="CHEBI:57856"/>
        <dbReference type="ChEBI" id="CHEBI:59789"/>
        <dbReference type="ChEBI" id="CHEBI:90615"/>
        <dbReference type="ChEBI" id="CHEBI:90616"/>
        <dbReference type="EC" id="2.1.1.72"/>
    </reaction>
</comment>
<evidence type="ECO:0000256" key="5">
    <source>
        <dbReference type="ARBA" id="ARBA00022679"/>
    </source>
</evidence>
<name>A0A1I5GQV0_9RHOB</name>
<evidence type="ECO:0000256" key="8">
    <source>
        <dbReference type="ARBA" id="ARBA00023125"/>
    </source>
</evidence>
<keyword evidence="13" id="KW-1185">Reference proteome</keyword>
<dbReference type="GO" id="GO:0009307">
    <property type="term" value="P:DNA restriction-modification system"/>
    <property type="evidence" value="ECO:0007669"/>
    <property type="project" value="UniProtKB-KW"/>
</dbReference>
<evidence type="ECO:0000259" key="10">
    <source>
        <dbReference type="Pfam" id="PF01420"/>
    </source>
</evidence>
<keyword evidence="6" id="KW-0949">S-adenosyl-L-methionine</keyword>
<dbReference type="Pfam" id="PF02384">
    <property type="entry name" value="N6_Mtase"/>
    <property type="match status" value="1"/>
</dbReference>
<dbReference type="OrthoDB" id="9806213at2"/>
<comment type="similarity">
    <text evidence="1">Belongs to the N(4)/N(6)-methyltransferase family.</text>
</comment>
<accession>A0A1I5GQV0</accession>
<dbReference type="InterPro" id="IPR038333">
    <property type="entry name" value="T1MK-like_N_sf"/>
</dbReference>
<sequence length="857" mass="95429">MLDTDTKRRIDTCRDILVGKVPDPKSQVEQITVALIYKFMDDMDLEAEELGGERRFFTKDYERYRWAKLVAPGVSGQDMLNTYSEALTKMVENDGLPKLFRDIFRNAYLPYRDPETLRSFLREINSFTYDHSEKLGDAFEYLLSVLGSQGDAGQFRTPRHIIDFMVEIIDPKKTETIMDPACGTAGFLISAYKHILKQNSTTAPSASTMSEGEDAAEQALESPLRYPGDKLSQEDRLRLANNIYGYDISPDMVRLSLVNLYLHGFADPKIEEYDTLTSEDKWQEMADVILANPPFMSPKGGIKPHTRFQVQSKRSEVLFVDYIAEHLSPQGRAAIVVPEGIIFQSQSAYVALRKMLVENHLAAVISLPAGVFNPYSGVKTSILILDRAVAKASKQVAFFKIENDGFALGAQRKGVKGSNLPQVKADLSAWLQDARAGGGVELHSPLGEAVARTKLAEDGDFNLSVERYKEKIAVKRAWPMVPLGDVTKRLSGGTPSKANSAFWEGDIPWVSPKDMKSDVIFDTIDHVSRDAVAESATSLVQRDTILCVVRSGILQHSFPVALAAREMCFNQDLVALVPESDLLLPHFLFWNLKCRSKEILAEGIKPGVTVQSFHSGYFKNFLMPLPPLEAQREIVAEIKGYQRVIDGARAVLENYRPHIPVDPEWPVMELGEICTPEYGFTASAEAEGQARFIRITDISADGMLRPDDPKFVDLTTDAEKSLLTQGDLLVARTGATFGKTMMFVEEYPAVFASYLIRLRFPPNLVAPKFYWAFAQSSEYWSQANSLMTGGGQPQFNGGALKKIKFSVPPLDVQQAIVAEIETEQALVNGNRDLISRFEKKIAAAIARVWGEAKEAAE</sequence>
<gene>
    <name evidence="12" type="ORF">SAMN04487859_1374</name>
</gene>
<dbReference type="AlphaFoldDB" id="A0A1I5GQV0"/>
<evidence type="ECO:0000256" key="7">
    <source>
        <dbReference type="ARBA" id="ARBA00022747"/>
    </source>
</evidence>
<reference evidence="13" key="1">
    <citation type="submission" date="2016-10" db="EMBL/GenBank/DDBJ databases">
        <authorList>
            <person name="Varghese N."/>
            <person name="Submissions S."/>
        </authorList>
    </citation>
    <scope>NUCLEOTIDE SEQUENCE [LARGE SCALE GENOMIC DNA]</scope>
    <source>
        <strain evidence="13">DSM 28463</strain>
    </source>
</reference>
<dbReference type="InterPro" id="IPR051537">
    <property type="entry name" value="DNA_Adenine_Mtase"/>
</dbReference>
<feature type="domain" description="DNA methylase adenine-specific" evidence="11">
    <location>
        <begin position="133"/>
        <end position="473"/>
    </location>
</feature>
<evidence type="ECO:0000256" key="2">
    <source>
        <dbReference type="ARBA" id="ARBA00010923"/>
    </source>
</evidence>
<evidence type="ECO:0000313" key="12">
    <source>
        <dbReference type="EMBL" id="SFO38368.1"/>
    </source>
</evidence>
<dbReference type="Gene3D" id="3.90.220.20">
    <property type="entry name" value="DNA methylase specificity domains"/>
    <property type="match status" value="2"/>
</dbReference>
<dbReference type="RefSeq" id="WP_092842292.1">
    <property type="nucleotide sequence ID" value="NZ_FOVP01000037.1"/>
</dbReference>
<dbReference type="SUPFAM" id="SSF53335">
    <property type="entry name" value="S-adenosyl-L-methionine-dependent methyltransferases"/>
    <property type="match status" value="1"/>
</dbReference>
<evidence type="ECO:0000256" key="4">
    <source>
        <dbReference type="ARBA" id="ARBA00022603"/>
    </source>
</evidence>
<dbReference type="Gene3D" id="3.40.50.150">
    <property type="entry name" value="Vaccinia Virus protein VP39"/>
    <property type="match status" value="1"/>
</dbReference>
<dbReference type="InterPro" id="IPR000055">
    <property type="entry name" value="Restrct_endonuc_typeI_TRD"/>
</dbReference>
<dbReference type="InterPro" id="IPR003356">
    <property type="entry name" value="DNA_methylase_A-5"/>
</dbReference>
<dbReference type="CDD" id="cd17521">
    <property type="entry name" value="RMtype1_S_Sau13435ORF2165P_TRD2-CR2_like"/>
    <property type="match status" value="1"/>
</dbReference>
<dbReference type="SUPFAM" id="SSF116734">
    <property type="entry name" value="DNA methylase specificity domain"/>
    <property type="match status" value="2"/>
</dbReference>
<evidence type="ECO:0000256" key="9">
    <source>
        <dbReference type="ARBA" id="ARBA00047942"/>
    </source>
</evidence>
<keyword evidence="8" id="KW-0238">DNA-binding</keyword>
<comment type="similarity">
    <text evidence="2">Belongs to the type-I restriction system S methylase family.</text>
</comment>
<dbReference type="EC" id="2.1.1.72" evidence="3"/>
<dbReference type="PANTHER" id="PTHR42933">
    <property type="entry name" value="SLR6095 PROTEIN"/>
    <property type="match status" value="1"/>
</dbReference>